<evidence type="ECO:0000313" key="10">
    <source>
        <dbReference type="EMBL" id="QHV62470.1"/>
    </source>
</evidence>
<dbReference type="PANTHER" id="PTHR32481">
    <property type="entry name" value="AMINOPEPTIDASE"/>
    <property type="match status" value="1"/>
</dbReference>
<comment type="cofactor">
    <cofactor evidence="8">
        <name>a divalent metal cation</name>
        <dbReference type="ChEBI" id="CHEBI:60240"/>
    </cofactor>
    <text evidence="8">Binds 2 divalent metal cations per subunit.</text>
</comment>
<evidence type="ECO:0000256" key="6">
    <source>
        <dbReference type="PIRNR" id="PIRNR001123"/>
    </source>
</evidence>
<feature type="binding site" evidence="8">
    <location>
        <position position="69"/>
    </location>
    <ligand>
        <name>Zn(2+)</name>
        <dbReference type="ChEBI" id="CHEBI:29105"/>
        <label>1</label>
    </ligand>
</feature>
<comment type="similarity">
    <text evidence="1 6">Belongs to the peptidase M42 family.</text>
</comment>
<dbReference type="Proteomes" id="UP000642553">
    <property type="component" value="Chromosome"/>
</dbReference>
<feature type="binding site" evidence="8">
    <location>
        <position position="180"/>
    </location>
    <ligand>
        <name>Zn(2+)</name>
        <dbReference type="ChEBI" id="CHEBI:29105"/>
        <label>1</label>
    </ligand>
</feature>
<reference evidence="10" key="1">
    <citation type="submission" date="2018-05" db="EMBL/GenBank/DDBJ databases">
        <title>Complete genome sequnece of Akkermansia muciniphila EB-AMDK-40.</title>
        <authorList>
            <person name="Nam Y.-D."/>
            <person name="Chung W.-H."/>
            <person name="Park Y.S."/>
            <person name="Kang J."/>
        </authorList>
    </citation>
    <scope>NUCLEOTIDE SEQUENCE</scope>
    <source>
        <strain evidence="10">EB-AMDK-40</strain>
    </source>
</reference>
<evidence type="ECO:0000256" key="4">
    <source>
        <dbReference type="ARBA" id="ARBA00022723"/>
    </source>
</evidence>
<dbReference type="SUPFAM" id="SSF101821">
    <property type="entry name" value="Aminopeptidase/glucanase lid domain"/>
    <property type="match status" value="1"/>
</dbReference>
<dbReference type="RefSeq" id="WP_022397584.1">
    <property type="nucleotide sequence ID" value="NZ_CP029701.1"/>
</dbReference>
<dbReference type="GO" id="GO:0004177">
    <property type="term" value="F:aminopeptidase activity"/>
    <property type="evidence" value="ECO:0007669"/>
    <property type="project" value="UniProtKB-UniRule"/>
</dbReference>
<dbReference type="SUPFAM" id="SSF53187">
    <property type="entry name" value="Zn-dependent exopeptidases"/>
    <property type="match status" value="1"/>
</dbReference>
<dbReference type="Gene3D" id="3.40.630.10">
    <property type="entry name" value="Zn peptidases"/>
    <property type="match status" value="1"/>
</dbReference>
<evidence type="ECO:0000256" key="5">
    <source>
        <dbReference type="ARBA" id="ARBA00022801"/>
    </source>
</evidence>
<dbReference type="Pfam" id="PF05343">
    <property type="entry name" value="Peptidase_M42"/>
    <property type="match status" value="1"/>
</dbReference>
<evidence type="ECO:0000256" key="8">
    <source>
        <dbReference type="PIRSR" id="PIRSR001123-2"/>
    </source>
</evidence>
<protein>
    <submittedName>
        <fullName evidence="9">M42 family metallopeptidase</fullName>
    </submittedName>
    <submittedName>
        <fullName evidence="10">M42 family peptidase</fullName>
    </submittedName>
</protein>
<gene>
    <name evidence="10" type="ORF">DMI76_03375</name>
    <name evidence="9" type="ORF">M8N44_11960</name>
</gene>
<dbReference type="InterPro" id="IPR008007">
    <property type="entry name" value="Peptidase_M42"/>
</dbReference>
<evidence type="ECO:0000313" key="11">
    <source>
        <dbReference type="Proteomes" id="UP000642553"/>
    </source>
</evidence>
<dbReference type="GeneID" id="84024587"/>
<feature type="binding site" evidence="8">
    <location>
        <position position="237"/>
    </location>
    <ligand>
        <name>Zn(2+)</name>
        <dbReference type="ChEBI" id="CHEBI:29105"/>
        <label>1</label>
    </ligand>
</feature>
<evidence type="ECO:0000313" key="12">
    <source>
        <dbReference type="Proteomes" id="UP001202031"/>
    </source>
</evidence>
<dbReference type="GO" id="GO:0006508">
    <property type="term" value="P:proteolysis"/>
    <property type="evidence" value="ECO:0007669"/>
    <property type="project" value="UniProtKB-KW"/>
</dbReference>
<organism evidence="10 11">
    <name type="scientific">Akkermansia massiliensis</name>
    <dbReference type="NCBI Taxonomy" id="2927224"/>
    <lineage>
        <taxon>Bacteria</taxon>
        <taxon>Pseudomonadati</taxon>
        <taxon>Verrucomicrobiota</taxon>
        <taxon>Verrucomicrobiia</taxon>
        <taxon>Verrucomicrobiales</taxon>
        <taxon>Akkermansiaceae</taxon>
        <taxon>Akkermansia</taxon>
    </lineage>
</organism>
<accession>A0AAE6T9G9</accession>
<reference evidence="9 12" key="2">
    <citation type="submission" date="2022-03" db="EMBL/GenBank/DDBJ databases">
        <title>Taxonomic description of new species and reclassification of some bacterial strains.</title>
        <authorList>
            <person name="Ndongo S."/>
        </authorList>
    </citation>
    <scope>NUCLEOTIDE SEQUENCE [LARGE SCALE GENOMIC DNA]</scope>
    <source>
        <strain evidence="9 12">Marseille-P6666</strain>
    </source>
</reference>
<dbReference type="EMBL" id="JAMGSI010000002">
    <property type="protein sequence ID" value="MCL6658024.1"/>
    <property type="molecule type" value="Genomic_DNA"/>
</dbReference>
<dbReference type="AlphaFoldDB" id="A0AAE6T9G9"/>
<dbReference type="Proteomes" id="UP001202031">
    <property type="component" value="Unassembled WGS sequence"/>
</dbReference>
<evidence type="ECO:0000256" key="2">
    <source>
        <dbReference type="ARBA" id="ARBA00022438"/>
    </source>
</evidence>
<dbReference type="InterPro" id="IPR051464">
    <property type="entry name" value="Peptidase_M42_aminopept"/>
</dbReference>
<dbReference type="Gene3D" id="2.40.30.40">
    <property type="entry name" value="Peptidase M42, domain 2"/>
    <property type="match status" value="1"/>
</dbReference>
<name>A0AAE6T9G9_9BACT</name>
<proteinExistence type="inferred from homology"/>
<feature type="active site" description="Proton acceptor" evidence="7">
    <location>
        <position position="214"/>
    </location>
</feature>
<evidence type="ECO:0000313" key="9">
    <source>
        <dbReference type="EMBL" id="MCL6658024.1"/>
    </source>
</evidence>
<evidence type="ECO:0000256" key="7">
    <source>
        <dbReference type="PIRSR" id="PIRSR001123-1"/>
    </source>
</evidence>
<dbReference type="PANTHER" id="PTHR32481:SF20">
    <property type="entry name" value="AMINOPEPTIDASE YSDC"/>
    <property type="match status" value="1"/>
</dbReference>
<keyword evidence="5" id="KW-0378">Hydrolase</keyword>
<sequence length="359" mass="39249">MKISDDSLEFLTELLETPSPSGFEIDAQRIWADELRKYTEDVQCDTYGNTWATFHAEAENAPTLMIEAHADEIGFMIRHITKDGFLYVERVGGTDTAIARGRRVRFLGSQGEVTGVTGNTAIHLREPGEKEPKIWEIYVDVGASSDKEVAELGLRVGHVGVYCDGPMLMNESKLVCRALDNRLSGFVLSEIARKLCKLKKPLAWNVMLVNAVQEEVGCIGAGMITHRLRPDAAICIDVTHATDSPGLDKGKFGDIKLGGGPAVIHGTANHPNLVARLEIVADKNKIPLQHEAAGRRTGTDTDSIYVSRNGVASALVSLPLRYMHSPVETAALTDVENTIKLLLELIKSLKPEDTFGHKL</sequence>
<dbReference type="InterPro" id="IPR023367">
    <property type="entry name" value="Peptidase_M42_dom2"/>
</dbReference>
<feature type="binding site" evidence="8">
    <location>
        <position position="324"/>
    </location>
    <ligand>
        <name>Zn(2+)</name>
        <dbReference type="ChEBI" id="CHEBI:29105"/>
        <label>2</label>
    </ligand>
</feature>
<keyword evidence="2" id="KW-0031">Aminopeptidase</keyword>
<keyword evidence="4 8" id="KW-0479">Metal-binding</keyword>
<evidence type="ECO:0000256" key="1">
    <source>
        <dbReference type="ARBA" id="ARBA00006272"/>
    </source>
</evidence>
<dbReference type="PIRSF" id="PIRSF001123">
    <property type="entry name" value="PepA_GA"/>
    <property type="match status" value="1"/>
</dbReference>
<keyword evidence="12" id="KW-1185">Reference proteome</keyword>
<feature type="binding site" evidence="8">
    <location>
        <position position="215"/>
    </location>
    <ligand>
        <name>Zn(2+)</name>
        <dbReference type="ChEBI" id="CHEBI:29105"/>
        <label>2</label>
    </ligand>
</feature>
<dbReference type="EMBL" id="CP029701">
    <property type="protein sequence ID" value="QHV62470.1"/>
    <property type="molecule type" value="Genomic_DNA"/>
</dbReference>
<dbReference type="GO" id="GO:0046872">
    <property type="term" value="F:metal ion binding"/>
    <property type="evidence" value="ECO:0007669"/>
    <property type="project" value="UniProtKB-UniRule"/>
</dbReference>
<keyword evidence="3" id="KW-0645">Protease</keyword>
<evidence type="ECO:0000256" key="3">
    <source>
        <dbReference type="ARBA" id="ARBA00022670"/>
    </source>
</evidence>
<feature type="binding site" evidence="8">
    <location>
        <position position="180"/>
    </location>
    <ligand>
        <name>Zn(2+)</name>
        <dbReference type="ChEBI" id="CHEBI:29105"/>
        <label>2</label>
    </ligand>
</feature>
<dbReference type="CDD" id="cd05656">
    <property type="entry name" value="M42_Frv"/>
    <property type="match status" value="1"/>
</dbReference>